<comment type="caution">
    <text evidence="1">The sequence shown here is derived from an EMBL/GenBank/DDBJ whole genome shotgun (WGS) entry which is preliminary data.</text>
</comment>
<proteinExistence type="predicted"/>
<protein>
    <submittedName>
        <fullName evidence="1">Plasmid encoded RepA protein</fullName>
    </submittedName>
</protein>
<name>A0A1J5PJ79_9ZZZZ</name>
<dbReference type="EMBL" id="MLJW01007418">
    <property type="protein sequence ID" value="OIQ65331.1"/>
    <property type="molecule type" value="Genomic_DNA"/>
</dbReference>
<evidence type="ECO:0000313" key="1">
    <source>
        <dbReference type="EMBL" id="OIQ65331.1"/>
    </source>
</evidence>
<reference evidence="1" key="1">
    <citation type="submission" date="2016-10" db="EMBL/GenBank/DDBJ databases">
        <title>Sequence of Gallionella enrichment culture.</title>
        <authorList>
            <person name="Poehlein A."/>
            <person name="Muehling M."/>
            <person name="Daniel R."/>
        </authorList>
    </citation>
    <scope>NUCLEOTIDE SEQUENCE</scope>
</reference>
<accession>A0A1J5PJ79</accession>
<dbReference type="AlphaFoldDB" id="A0A1J5PJ79"/>
<organism evidence="1">
    <name type="scientific">mine drainage metagenome</name>
    <dbReference type="NCBI Taxonomy" id="410659"/>
    <lineage>
        <taxon>unclassified sequences</taxon>
        <taxon>metagenomes</taxon>
        <taxon>ecological metagenomes</taxon>
    </lineage>
</organism>
<gene>
    <name evidence="1" type="ORF">GALL_531120</name>
</gene>
<sequence>MAKKQDTQDRRGLTKREMHQVDLLDELRGQDPDDRDVALVSQALALCPLPFRKPVGMKVERQVRIPGGVMEVVFTYTGKKSGGGLAYGNDAVLLDLLCSEARRTKNPEITFKKAYELLELLGIESDGGKDYRELKARLLRISNLHIHVERRGHVAVNLRVVDVTNMRTPSRKDIAKEKAGEHPILPYAIRLAPEFYADLMRNYVPIPNEVLLAFKGAPVEYSIAKFIIHRMRVSESESLIAWDEFQEERGSEDSNAKRFKVKVRNVLLKLQMVWPELSHSVSRERGGLRIRKPQGTLV</sequence>